<reference evidence="1 2" key="1">
    <citation type="submission" date="2024-02" db="EMBL/GenBank/DDBJ databases">
        <title>Distribution and functional of Brevundimonas-related endobacteria within Verticillium dahliae.</title>
        <authorList>
            <person name="Zeng H."/>
        </authorList>
    </citation>
    <scope>NUCLEOTIDE SEQUENCE [LARGE SCALE GENOMIC DNA]</scope>
    <source>
        <strain evidence="1 2">TRM 44200</strain>
    </source>
</reference>
<dbReference type="EMBL" id="CP146369">
    <property type="protein sequence ID" value="WWT53532.1"/>
    <property type="molecule type" value="Genomic_DNA"/>
</dbReference>
<evidence type="ECO:0000313" key="2">
    <source>
        <dbReference type="Proteomes" id="UP001363460"/>
    </source>
</evidence>
<gene>
    <name evidence="1" type="ORF">V8J38_09675</name>
</gene>
<evidence type="ECO:0000313" key="1">
    <source>
        <dbReference type="EMBL" id="WWT53532.1"/>
    </source>
</evidence>
<organism evidence="1 2">
    <name type="scientific">Brevundimonas olei</name>
    <dbReference type="NCBI Taxonomy" id="657642"/>
    <lineage>
        <taxon>Bacteria</taxon>
        <taxon>Pseudomonadati</taxon>
        <taxon>Pseudomonadota</taxon>
        <taxon>Alphaproteobacteria</taxon>
        <taxon>Caulobacterales</taxon>
        <taxon>Caulobacteraceae</taxon>
        <taxon>Brevundimonas</taxon>
    </lineage>
</organism>
<protein>
    <submittedName>
        <fullName evidence="1">Uncharacterized protein</fullName>
    </submittedName>
</protein>
<dbReference type="Proteomes" id="UP001363460">
    <property type="component" value="Chromosome"/>
</dbReference>
<dbReference type="RefSeq" id="WP_338575346.1">
    <property type="nucleotide sequence ID" value="NZ_CP146369.1"/>
</dbReference>
<accession>A0ABZ2I8G1</accession>
<sequence length="87" mass="9755">MTDTPIQGREITLGQFQMKLRELIKLDGRPVKPLGACTITVERARNHAAKEIKAYKARMRLEAEARGEKELASITRALKGGRKARPN</sequence>
<name>A0ABZ2I8G1_9CAUL</name>
<keyword evidence="2" id="KW-1185">Reference proteome</keyword>
<proteinExistence type="predicted"/>